<keyword evidence="3" id="KW-1185">Reference proteome</keyword>
<name>A0A6A5TA82_9PLEO</name>
<dbReference type="AlphaFoldDB" id="A0A6A5TA82"/>
<evidence type="ECO:0000313" key="3">
    <source>
        <dbReference type="Proteomes" id="UP000800035"/>
    </source>
</evidence>
<dbReference type="EMBL" id="ML977036">
    <property type="protein sequence ID" value="KAF1949501.1"/>
    <property type="molecule type" value="Genomic_DNA"/>
</dbReference>
<proteinExistence type="predicted"/>
<accession>A0A6A5TA82</accession>
<reference evidence="2" key="1">
    <citation type="journal article" date="2020" name="Stud. Mycol.">
        <title>101 Dothideomycetes genomes: a test case for predicting lifestyles and emergence of pathogens.</title>
        <authorList>
            <person name="Haridas S."/>
            <person name="Albert R."/>
            <person name="Binder M."/>
            <person name="Bloem J."/>
            <person name="Labutti K."/>
            <person name="Salamov A."/>
            <person name="Andreopoulos B."/>
            <person name="Baker S."/>
            <person name="Barry K."/>
            <person name="Bills G."/>
            <person name="Bluhm B."/>
            <person name="Cannon C."/>
            <person name="Castanera R."/>
            <person name="Culley D."/>
            <person name="Daum C."/>
            <person name="Ezra D."/>
            <person name="Gonzalez J."/>
            <person name="Henrissat B."/>
            <person name="Kuo A."/>
            <person name="Liang C."/>
            <person name="Lipzen A."/>
            <person name="Lutzoni F."/>
            <person name="Magnuson J."/>
            <person name="Mondo S."/>
            <person name="Nolan M."/>
            <person name="Ohm R."/>
            <person name="Pangilinan J."/>
            <person name="Park H.-J."/>
            <person name="Ramirez L."/>
            <person name="Alfaro M."/>
            <person name="Sun H."/>
            <person name="Tritt A."/>
            <person name="Yoshinaga Y."/>
            <person name="Zwiers L.-H."/>
            <person name="Turgeon B."/>
            <person name="Goodwin S."/>
            <person name="Spatafora J."/>
            <person name="Crous P."/>
            <person name="Grigoriev I."/>
        </authorList>
    </citation>
    <scope>NUCLEOTIDE SEQUENCE</scope>
    <source>
        <strain evidence="2">CBS 675.92</strain>
    </source>
</reference>
<evidence type="ECO:0000256" key="1">
    <source>
        <dbReference type="SAM" id="SignalP"/>
    </source>
</evidence>
<sequence>MKLTKLVVSLVGAAFATAAVITTALDAGNDHGVVNGPPDWWCRPELCISISPGGTPKNCERVCAHDAQCDGCDCHELTQPAQSPSSQAESSPTLLASDGSLQARNDTCPPCHFDWDRCRSFYCPHGSLSYGQCTEMCLRMMNDECHCHPNATVAALPSPLEAKALEITNPEVLSPLSLRDTEADDKCKPCLDDIESCLSICKSGSCRQGCVISSCISGCPECQSGGACGERCAEPVHGTKTTTLKTTAGISAAPDTQLAQYKPRRQDGENVPAKCTPCKSFFAACVSTTNCAVNNFTCLRVCETRTCAAVGAQCPAGCHLGFGMTLDECRNSIPSHSPVPLPKLSPRAAPSSSTPHFPILPTTTPQPTTLPLALAIKEHDTCTPCKDYYQDCLRRCPPAINIPCFQVCRDITCNQMRGKCDWGCRVFPGFSMNDCH</sequence>
<gene>
    <name evidence="2" type="ORF">CC80DRAFT_598812</name>
</gene>
<protein>
    <submittedName>
        <fullName evidence="2">Uncharacterized protein</fullName>
    </submittedName>
</protein>
<organism evidence="2 3">
    <name type="scientific">Byssothecium circinans</name>
    <dbReference type="NCBI Taxonomy" id="147558"/>
    <lineage>
        <taxon>Eukaryota</taxon>
        <taxon>Fungi</taxon>
        <taxon>Dikarya</taxon>
        <taxon>Ascomycota</taxon>
        <taxon>Pezizomycotina</taxon>
        <taxon>Dothideomycetes</taxon>
        <taxon>Pleosporomycetidae</taxon>
        <taxon>Pleosporales</taxon>
        <taxon>Massarineae</taxon>
        <taxon>Massarinaceae</taxon>
        <taxon>Byssothecium</taxon>
    </lineage>
</organism>
<evidence type="ECO:0000313" key="2">
    <source>
        <dbReference type="EMBL" id="KAF1949501.1"/>
    </source>
</evidence>
<keyword evidence="1" id="KW-0732">Signal</keyword>
<feature type="signal peptide" evidence="1">
    <location>
        <begin position="1"/>
        <end position="18"/>
    </location>
</feature>
<feature type="chain" id="PRO_5025366866" evidence="1">
    <location>
        <begin position="19"/>
        <end position="436"/>
    </location>
</feature>
<dbReference type="Proteomes" id="UP000800035">
    <property type="component" value="Unassembled WGS sequence"/>
</dbReference>